<evidence type="ECO:0000256" key="1">
    <source>
        <dbReference type="ARBA" id="ARBA00022737"/>
    </source>
</evidence>
<keyword evidence="2 3" id="KW-0040">ANK repeat</keyword>
<protein>
    <submittedName>
        <fullName evidence="4">Ankyrin repeat-containing domain protein</fullName>
    </submittedName>
</protein>
<keyword evidence="1" id="KW-0677">Repeat</keyword>
<dbReference type="PROSITE" id="PS50297">
    <property type="entry name" value="ANK_REP_REGION"/>
    <property type="match status" value="2"/>
</dbReference>
<organism evidence="4">
    <name type="scientific">Ostreococcus tauri</name>
    <name type="common">Marine green alga</name>
    <dbReference type="NCBI Taxonomy" id="70448"/>
    <lineage>
        <taxon>Eukaryota</taxon>
        <taxon>Viridiplantae</taxon>
        <taxon>Chlorophyta</taxon>
        <taxon>Mamiellophyceae</taxon>
        <taxon>Mamiellales</taxon>
        <taxon>Bathycoccaceae</taxon>
        <taxon>Ostreococcus</taxon>
    </lineage>
</organism>
<dbReference type="PROSITE" id="PS50088">
    <property type="entry name" value="ANK_REPEAT"/>
    <property type="match status" value="2"/>
</dbReference>
<dbReference type="InterPro" id="IPR050776">
    <property type="entry name" value="Ank_Repeat/CDKN_Inhibitor"/>
</dbReference>
<feature type="repeat" description="ANK" evidence="3">
    <location>
        <begin position="187"/>
        <end position="219"/>
    </location>
</feature>
<dbReference type="Proteomes" id="UP000195557">
    <property type="component" value="Unassembled WGS sequence"/>
</dbReference>
<evidence type="ECO:0000256" key="2">
    <source>
        <dbReference type="ARBA" id="ARBA00023043"/>
    </source>
</evidence>
<proteinExistence type="predicted"/>
<dbReference type="SMART" id="SM00248">
    <property type="entry name" value="ANK"/>
    <property type="match status" value="3"/>
</dbReference>
<gene>
    <name evidence="4" type="ORF">BE221DRAFT_80382</name>
</gene>
<evidence type="ECO:0000256" key="3">
    <source>
        <dbReference type="PROSITE-ProRule" id="PRU00023"/>
    </source>
</evidence>
<sequence>MGPIATRAVTLTAIPTQIHARQHRAISRTRASPFAGTDLPGGGQELVEYASTGNLKKLTDLLDGPYTMTPTDASGKAVRVAQLRTAAQRAMTTGHVACLKALLAHGDSHGLDYGFNAANGRLCAVEAAGAGRADVLRVLFENARLGTEVVNGYGRTALLEAALNGHEDCVLVCLEFGADVNFRTKNQGNTAAHLAAQQGSIAVLNVLREAGANMDAERFGDFKTPLALHREHVQKQMKAFAR</sequence>
<evidence type="ECO:0000313" key="4">
    <source>
        <dbReference type="EMBL" id="OUS43322.1"/>
    </source>
</evidence>
<accession>A0A1Y5I833</accession>
<dbReference type="AlphaFoldDB" id="A0A1Y5I833"/>
<reference evidence="4" key="1">
    <citation type="submission" date="2017-04" db="EMBL/GenBank/DDBJ databases">
        <title>Population genomics of picophytoplankton unveils novel chromosome hypervariability.</title>
        <authorList>
            <consortium name="DOE Joint Genome Institute"/>
            <person name="Blanc-Mathieu R."/>
            <person name="Krasovec M."/>
            <person name="Hebrard M."/>
            <person name="Yau S."/>
            <person name="Desgranges E."/>
            <person name="Martin J."/>
            <person name="Schackwitz W."/>
            <person name="Kuo A."/>
            <person name="Salin G."/>
            <person name="Donnadieu C."/>
            <person name="Desdevises Y."/>
            <person name="Sanchez-Ferandin S."/>
            <person name="Moreau H."/>
            <person name="Rivals E."/>
            <person name="Grigoriev I.V."/>
            <person name="Grimsley N."/>
            <person name="Eyre-Walker A."/>
            <person name="Piganeau G."/>
        </authorList>
    </citation>
    <scope>NUCLEOTIDE SEQUENCE [LARGE SCALE GENOMIC DNA]</scope>
    <source>
        <strain evidence="4">RCC 1115</strain>
    </source>
</reference>
<dbReference type="InterPro" id="IPR002110">
    <property type="entry name" value="Ankyrin_rpt"/>
</dbReference>
<name>A0A1Y5I833_OSTTA</name>
<dbReference type="EMBL" id="KZ155832">
    <property type="protein sequence ID" value="OUS43322.1"/>
    <property type="molecule type" value="Genomic_DNA"/>
</dbReference>
<dbReference type="PANTHER" id="PTHR24201">
    <property type="entry name" value="ANK_REP_REGION DOMAIN-CONTAINING PROTEIN"/>
    <property type="match status" value="1"/>
</dbReference>
<dbReference type="InterPro" id="IPR036770">
    <property type="entry name" value="Ankyrin_rpt-contain_sf"/>
</dbReference>
<dbReference type="Gene3D" id="1.25.40.20">
    <property type="entry name" value="Ankyrin repeat-containing domain"/>
    <property type="match status" value="1"/>
</dbReference>
<dbReference type="SUPFAM" id="SSF48403">
    <property type="entry name" value="Ankyrin repeat"/>
    <property type="match status" value="1"/>
</dbReference>
<feature type="repeat" description="ANK" evidence="3">
    <location>
        <begin position="153"/>
        <end position="185"/>
    </location>
</feature>
<dbReference type="Pfam" id="PF12796">
    <property type="entry name" value="Ank_2"/>
    <property type="match status" value="1"/>
</dbReference>